<dbReference type="SUPFAM" id="SSF54719">
    <property type="entry name" value="Fe,Mn superoxide dismutase (SOD), C-terminal domain"/>
    <property type="match status" value="1"/>
</dbReference>
<protein>
    <recommendedName>
        <fullName evidence="2">superoxide dismutase</fullName>
        <ecNumber evidence="2">1.15.1.1</ecNumber>
    </recommendedName>
</protein>
<proteinExistence type="inferred from homology"/>
<dbReference type="Proteomes" id="UP001248819">
    <property type="component" value="Unassembled WGS sequence"/>
</dbReference>
<evidence type="ECO:0000313" key="6">
    <source>
        <dbReference type="EMBL" id="MDT0651031.1"/>
    </source>
</evidence>
<reference evidence="6 7" key="1">
    <citation type="submission" date="2023-09" db="EMBL/GenBank/DDBJ databases">
        <authorList>
            <person name="Rey-Velasco X."/>
        </authorList>
    </citation>
    <scope>NUCLEOTIDE SEQUENCE [LARGE SCALE GENOMIC DNA]</scope>
    <source>
        <strain evidence="6 7">F297</strain>
    </source>
</reference>
<feature type="domain" description="Manganese/iron superoxide dismutase C-terminal" evidence="5">
    <location>
        <begin position="2"/>
        <end position="39"/>
    </location>
</feature>
<keyword evidence="7" id="KW-1185">Reference proteome</keyword>
<dbReference type="EC" id="1.15.1.1" evidence="2"/>
<name>A0ABU3CXJ1_9FLAO</name>
<keyword evidence="3" id="KW-0479">Metal-binding</keyword>
<evidence type="ECO:0000256" key="3">
    <source>
        <dbReference type="ARBA" id="ARBA00022723"/>
    </source>
</evidence>
<comment type="caution">
    <text evidence="6">The sequence shown here is derived from an EMBL/GenBank/DDBJ whole genome shotgun (WGS) entry which is preliminary data.</text>
</comment>
<dbReference type="RefSeq" id="WP_311485183.1">
    <property type="nucleotide sequence ID" value="NZ_JAVRHP010000076.1"/>
</dbReference>
<comment type="similarity">
    <text evidence="1">Belongs to the iron/manganese superoxide dismutase family.</text>
</comment>
<accession>A0ABU3CXJ1</accession>
<dbReference type="InterPro" id="IPR050265">
    <property type="entry name" value="Fe/Mn_Superoxide_Dismutase"/>
</dbReference>
<dbReference type="PANTHER" id="PTHR11404:SF6">
    <property type="entry name" value="SUPEROXIDE DISMUTASE [MN], MITOCHONDRIAL"/>
    <property type="match status" value="1"/>
</dbReference>
<dbReference type="Gene3D" id="3.55.40.20">
    <property type="entry name" value="Iron/manganese superoxide dismutase, C-terminal domain"/>
    <property type="match status" value="1"/>
</dbReference>
<evidence type="ECO:0000313" key="7">
    <source>
        <dbReference type="Proteomes" id="UP001248819"/>
    </source>
</evidence>
<dbReference type="Pfam" id="PF02777">
    <property type="entry name" value="Sod_Fe_C"/>
    <property type="match status" value="1"/>
</dbReference>
<evidence type="ECO:0000256" key="1">
    <source>
        <dbReference type="ARBA" id="ARBA00008714"/>
    </source>
</evidence>
<dbReference type="InterPro" id="IPR019832">
    <property type="entry name" value="Mn/Fe_SOD_C"/>
</dbReference>
<dbReference type="InterPro" id="IPR036314">
    <property type="entry name" value="SOD_C_sf"/>
</dbReference>
<dbReference type="PANTHER" id="PTHR11404">
    <property type="entry name" value="SUPEROXIDE DISMUTASE 2"/>
    <property type="match status" value="1"/>
</dbReference>
<evidence type="ECO:0000256" key="4">
    <source>
        <dbReference type="ARBA" id="ARBA00023002"/>
    </source>
</evidence>
<evidence type="ECO:0000259" key="5">
    <source>
        <dbReference type="Pfam" id="PF02777"/>
    </source>
</evidence>
<sequence length="77" mass="8874">MPILVIDGWEHAYDLKYKNKRGDFVDTVLDIINWDNIAEQYNGAIILLLENLTFKKALKVWVKVASTVSEDPPDKLQ</sequence>
<evidence type="ECO:0000256" key="2">
    <source>
        <dbReference type="ARBA" id="ARBA00012682"/>
    </source>
</evidence>
<gene>
    <name evidence="6" type="ORF">RM529_12795</name>
</gene>
<keyword evidence="4" id="KW-0560">Oxidoreductase</keyword>
<organism evidence="6 7">
    <name type="scientific">Autumnicola edwardsiae</name>
    <dbReference type="NCBI Taxonomy" id="3075594"/>
    <lineage>
        <taxon>Bacteria</taxon>
        <taxon>Pseudomonadati</taxon>
        <taxon>Bacteroidota</taxon>
        <taxon>Flavobacteriia</taxon>
        <taxon>Flavobacteriales</taxon>
        <taxon>Flavobacteriaceae</taxon>
        <taxon>Autumnicola</taxon>
    </lineage>
</organism>
<dbReference type="EMBL" id="JAVRHP010000076">
    <property type="protein sequence ID" value="MDT0651031.1"/>
    <property type="molecule type" value="Genomic_DNA"/>
</dbReference>